<dbReference type="InterPro" id="IPR036909">
    <property type="entry name" value="Cyt_c-like_dom_sf"/>
</dbReference>
<evidence type="ECO:0000256" key="1">
    <source>
        <dbReference type="ARBA" id="ARBA00022617"/>
    </source>
</evidence>
<keyword evidence="2" id="KW-0479">Metal-binding</keyword>
<sequence length="211" mass="23357">MNRIILGAVLLGMILLLGAGAFIFSGTYNIGADVPHWNLTSKILEVARDRAIMVRAREIKVPDLTGDRLILKGAGQYAAMCVGCHLAPGRKDSEIRSGLYPQPPNLSRVKIDPQRTFWVTKHGLKMSGMPAWGLGHDDETIWSIVAFVQKLPDMSPQEYKDIVAKAPPDEEMESMDQDGAGHEHQHVNELHQHGAEPESSKDARRPPDHSR</sequence>
<evidence type="ECO:0000256" key="3">
    <source>
        <dbReference type="ARBA" id="ARBA00023004"/>
    </source>
</evidence>
<evidence type="ECO:0000259" key="5">
    <source>
        <dbReference type="Pfam" id="PF13442"/>
    </source>
</evidence>
<feature type="domain" description="Cytochrome c" evidence="5">
    <location>
        <begin position="71"/>
        <end position="148"/>
    </location>
</feature>
<dbReference type="Pfam" id="PF13442">
    <property type="entry name" value="Cytochrome_CBB3"/>
    <property type="match status" value="1"/>
</dbReference>
<dbReference type="RefSeq" id="WP_141383109.1">
    <property type="nucleotide sequence ID" value="NZ_BJNF01000029.1"/>
</dbReference>
<dbReference type="EMBL" id="BJNF01000029">
    <property type="protein sequence ID" value="GEC15391.1"/>
    <property type="molecule type" value="Genomic_DNA"/>
</dbReference>
<dbReference type="AlphaFoldDB" id="A0A4Y3WB90"/>
<dbReference type="GO" id="GO:0046872">
    <property type="term" value="F:metal ion binding"/>
    <property type="evidence" value="ECO:0007669"/>
    <property type="project" value="UniProtKB-KW"/>
</dbReference>
<feature type="region of interest" description="Disordered" evidence="4">
    <location>
        <begin position="163"/>
        <end position="211"/>
    </location>
</feature>
<accession>A0A4Y3WB90</accession>
<organism evidence="6 7">
    <name type="scientific">Nitrobacter winogradskyi</name>
    <name type="common">Nitrobacter agilis</name>
    <dbReference type="NCBI Taxonomy" id="913"/>
    <lineage>
        <taxon>Bacteria</taxon>
        <taxon>Pseudomonadati</taxon>
        <taxon>Pseudomonadota</taxon>
        <taxon>Alphaproteobacteria</taxon>
        <taxon>Hyphomicrobiales</taxon>
        <taxon>Nitrobacteraceae</taxon>
        <taxon>Nitrobacter</taxon>
    </lineage>
</organism>
<keyword evidence="1" id="KW-0349">Heme</keyword>
<name>A0A4Y3WB90_NITWI</name>
<gene>
    <name evidence="6" type="ORF">NWI01_12830</name>
</gene>
<dbReference type="Gene3D" id="1.10.760.10">
    <property type="entry name" value="Cytochrome c-like domain"/>
    <property type="match status" value="1"/>
</dbReference>
<dbReference type="OrthoDB" id="9773456at2"/>
<dbReference type="InterPro" id="IPR009056">
    <property type="entry name" value="Cyt_c-like_dom"/>
</dbReference>
<feature type="compositionally biased region" description="Basic and acidic residues" evidence="4">
    <location>
        <begin position="179"/>
        <end position="211"/>
    </location>
</feature>
<comment type="caution">
    <text evidence="6">The sequence shown here is derived from an EMBL/GenBank/DDBJ whole genome shotgun (WGS) entry which is preliminary data.</text>
</comment>
<evidence type="ECO:0000313" key="7">
    <source>
        <dbReference type="Proteomes" id="UP000318825"/>
    </source>
</evidence>
<dbReference type="Proteomes" id="UP000318825">
    <property type="component" value="Unassembled WGS sequence"/>
</dbReference>
<dbReference type="SUPFAM" id="SSF46626">
    <property type="entry name" value="Cytochrome c"/>
    <property type="match status" value="1"/>
</dbReference>
<keyword evidence="3" id="KW-0408">Iron</keyword>
<dbReference type="GO" id="GO:0020037">
    <property type="term" value="F:heme binding"/>
    <property type="evidence" value="ECO:0007669"/>
    <property type="project" value="InterPro"/>
</dbReference>
<proteinExistence type="predicted"/>
<evidence type="ECO:0000256" key="2">
    <source>
        <dbReference type="ARBA" id="ARBA00022723"/>
    </source>
</evidence>
<evidence type="ECO:0000313" key="6">
    <source>
        <dbReference type="EMBL" id="GEC15391.1"/>
    </source>
</evidence>
<dbReference type="GO" id="GO:0009055">
    <property type="term" value="F:electron transfer activity"/>
    <property type="evidence" value="ECO:0007669"/>
    <property type="project" value="InterPro"/>
</dbReference>
<reference evidence="6 7" key="1">
    <citation type="submission" date="2019-06" db="EMBL/GenBank/DDBJ databases">
        <title>Whole genome shotgun sequence of Nitrobacter winogradskyi NBRC 14297.</title>
        <authorList>
            <person name="Hosoyama A."/>
            <person name="Uohara A."/>
            <person name="Ohji S."/>
            <person name="Ichikawa N."/>
        </authorList>
    </citation>
    <scope>NUCLEOTIDE SEQUENCE [LARGE SCALE GENOMIC DNA]</scope>
    <source>
        <strain evidence="6 7">NBRC 14297</strain>
    </source>
</reference>
<protein>
    <recommendedName>
        <fullName evidence="5">Cytochrome c domain-containing protein</fullName>
    </recommendedName>
</protein>
<evidence type="ECO:0000256" key="4">
    <source>
        <dbReference type="SAM" id="MobiDB-lite"/>
    </source>
</evidence>